<reference evidence="2 3" key="1">
    <citation type="submission" date="2023-04" db="EMBL/GenBank/DDBJ databases">
        <title>Genome of Basidiobolus ranarum AG-B5.</title>
        <authorList>
            <person name="Stajich J.E."/>
            <person name="Carter-House D."/>
            <person name="Gryganskyi A."/>
        </authorList>
    </citation>
    <scope>NUCLEOTIDE SEQUENCE [LARGE SCALE GENOMIC DNA]</scope>
    <source>
        <strain evidence="2 3">AG-B5</strain>
    </source>
</reference>
<protein>
    <submittedName>
        <fullName evidence="2">Uncharacterized protein</fullName>
    </submittedName>
</protein>
<name>A0ABR2X0F3_9FUNG</name>
<keyword evidence="1" id="KW-0732">Signal</keyword>
<evidence type="ECO:0000256" key="1">
    <source>
        <dbReference type="SAM" id="SignalP"/>
    </source>
</evidence>
<evidence type="ECO:0000313" key="2">
    <source>
        <dbReference type="EMBL" id="KAK9767211.1"/>
    </source>
</evidence>
<gene>
    <name evidence="2" type="ORF">K7432_003136</name>
</gene>
<dbReference type="SUPFAM" id="SSF55961">
    <property type="entry name" value="Bet v1-like"/>
    <property type="match status" value="1"/>
</dbReference>
<organism evidence="2 3">
    <name type="scientific">Basidiobolus ranarum</name>
    <dbReference type="NCBI Taxonomy" id="34480"/>
    <lineage>
        <taxon>Eukaryota</taxon>
        <taxon>Fungi</taxon>
        <taxon>Fungi incertae sedis</taxon>
        <taxon>Zoopagomycota</taxon>
        <taxon>Entomophthoromycotina</taxon>
        <taxon>Basidiobolomycetes</taxon>
        <taxon>Basidiobolales</taxon>
        <taxon>Basidiobolaceae</taxon>
        <taxon>Basidiobolus</taxon>
    </lineage>
</organism>
<dbReference type="Gene3D" id="3.30.530.20">
    <property type="match status" value="1"/>
</dbReference>
<evidence type="ECO:0000313" key="3">
    <source>
        <dbReference type="Proteomes" id="UP001479436"/>
    </source>
</evidence>
<comment type="caution">
    <text evidence="2">The sequence shown here is derived from an EMBL/GenBank/DDBJ whole genome shotgun (WGS) entry which is preliminary data.</text>
</comment>
<keyword evidence="3" id="KW-1185">Reference proteome</keyword>
<feature type="signal peptide" evidence="1">
    <location>
        <begin position="1"/>
        <end position="23"/>
    </location>
</feature>
<sequence>MKWPLRLSILVTIILATIRVAVAKSSPSPSFHPIQVSHSAEFDAPIDVIWTFFSRFDSISKWEKSLISSCLVAKPFDKPYKSATGECSIKYEGNTPIGSIRNLSVRDKQVYERLIVSNPQEYRISYQQEVYPTSKLQLSPFPGLLVHKVTDVRLYSIGLDRTRAVWFTDLLTDKPVEMYDAFLSIYTRAGQGISETVTMLKANNINAVEFLQ</sequence>
<dbReference type="Proteomes" id="UP001479436">
    <property type="component" value="Unassembled WGS sequence"/>
</dbReference>
<proteinExistence type="predicted"/>
<feature type="chain" id="PRO_5046695389" evidence="1">
    <location>
        <begin position="24"/>
        <end position="212"/>
    </location>
</feature>
<accession>A0ABR2X0F3</accession>
<dbReference type="EMBL" id="JASJQH010000092">
    <property type="protein sequence ID" value="KAK9767211.1"/>
    <property type="molecule type" value="Genomic_DNA"/>
</dbReference>
<dbReference type="InterPro" id="IPR023393">
    <property type="entry name" value="START-like_dom_sf"/>
</dbReference>